<dbReference type="Proteomes" id="UP000682111">
    <property type="component" value="Unassembled WGS sequence"/>
</dbReference>
<dbReference type="Pfam" id="PF13400">
    <property type="entry name" value="Tad"/>
    <property type="match status" value="1"/>
</dbReference>
<keyword evidence="1" id="KW-0472">Membrane</keyword>
<name>A0A920BUD1_9BACI</name>
<keyword evidence="1" id="KW-1133">Transmembrane helix</keyword>
<evidence type="ECO:0000259" key="2">
    <source>
        <dbReference type="Pfam" id="PF13400"/>
    </source>
</evidence>
<proteinExistence type="predicted"/>
<dbReference type="EMBL" id="BORC01000003">
    <property type="protein sequence ID" value="GIN62481.1"/>
    <property type="molecule type" value="Genomic_DNA"/>
</dbReference>
<feature type="transmembrane region" description="Helical" evidence="1">
    <location>
        <begin position="12"/>
        <end position="37"/>
    </location>
</feature>
<comment type="caution">
    <text evidence="3">The sequence shown here is derived from an EMBL/GenBank/DDBJ whole genome shotgun (WGS) entry which is preliminary data.</text>
</comment>
<keyword evidence="1" id="KW-0812">Transmembrane</keyword>
<gene>
    <name evidence="3" type="ORF">J27TS8_24740</name>
</gene>
<reference evidence="3" key="1">
    <citation type="submission" date="2021-03" db="EMBL/GenBank/DDBJ databases">
        <title>Antimicrobial resistance genes in bacteria isolated from Japanese honey, and their potential for conferring macrolide and lincosamide resistance in the American foulbrood pathogen Paenibacillus larvae.</title>
        <authorList>
            <person name="Okamoto M."/>
            <person name="Kumagai M."/>
            <person name="Kanamori H."/>
            <person name="Takamatsu D."/>
        </authorList>
    </citation>
    <scope>NUCLEOTIDE SEQUENCE</scope>
    <source>
        <strain evidence="3">J27TS8</strain>
    </source>
</reference>
<evidence type="ECO:0000313" key="3">
    <source>
        <dbReference type="EMBL" id="GIN62481.1"/>
    </source>
</evidence>
<organism evidence="3 4">
    <name type="scientific">Robertmurraya siralis</name>
    <dbReference type="NCBI Taxonomy" id="77777"/>
    <lineage>
        <taxon>Bacteria</taxon>
        <taxon>Bacillati</taxon>
        <taxon>Bacillota</taxon>
        <taxon>Bacilli</taxon>
        <taxon>Bacillales</taxon>
        <taxon>Bacillaceae</taxon>
        <taxon>Robertmurraya</taxon>
    </lineage>
</organism>
<dbReference type="OrthoDB" id="2965951at2"/>
<evidence type="ECO:0000313" key="4">
    <source>
        <dbReference type="Proteomes" id="UP000682111"/>
    </source>
</evidence>
<protein>
    <recommendedName>
        <fullName evidence="2">Putative Flp pilus-assembly TadG-like N-terminal domain-containing protein</fullName>
    </recommendedName>
</protein>
<dbReference type="AlphaFoldDB" id="A0A920BUD1"/>
<accession>A0A920BUD1</accession>
<dbReference type="RefSeq" id="WP_095314690.1">
    <property type="nucleotide sequence ID" value="NZ_BORC01000003.1"/>
</dbReference>
<sequence>MKKYLDNERGSGVILTIFSFAIVGIMLILVLNIAMVFTKKEQASIAAEHASIAATSVVYEKIDSVVKHHVKKVLIGIDEDGVEIFKYEPLIDKVRDRESAIKASNPWLSNNETYIKAVNDVLSKEIPDDEDLPAKISAAIDSAKYSIPSVIRNTIAENSGEVTDFDWNFLYDENRIEVIAKTKFEAVNHDGIQFGGESDIPQRGKGPVISFIEVSGW</sequence>
<keyword evidence="4" id="KW-1185">Reference proteome</keyword>
<dbReference type="InterPro" id="IPR028087">
    <property type="entry name" value="Tad_N"/>
</dbReference>
<feature type="domain" description="Putative Flp pilus-assembly TadG-like N-terminal" evidence="2">
    <location>
        <begin position="10"/>
        <end position="54"/>
    </location>
</feature>
<evidence type="ECO:0000256" key="1">
    <source>
        <dbReference type="SAM" id="Phobius"/>
    </source>
</evidence>